<evidence type="ECO:0000313" key="3">
    <source>
        <dbReference type="Proteomes" id="UP000310689"/>
    </source>
</evidence>
<accession>A0A4T0J3E8</accession>
<organism evidence="2 3">
    <name type="scientific">Wallemia ichthyophaga</name>
    <dbReference type="NCBI Taxonomy" id="245174"/>
    <lineage>
        <taxon>Eukaryota</taxon>
        <taxon>Fungi</taxon>
        <taxon>Dikarya</taxon>
        <taxon>Basidiomycota</taxon>
        <taxon>Wallemiomycotina</taxon>
        <taxon>Wallemiomycetes</taxon>
        <taxon>Wallemiales</taxon>
        <taxon>Wallemiaceae</taxon>
        <taxon>Wallemia</taxon>
    </lineage>
</organism>
<dbReference type="AlphaFoldDB" id="A0A4T0J3E8"/>
<evidence type="ECO:0000313" key="2">
    <source>
        <dbReference type="EMBL" id="TIB37200.1"/>
    </source>
</evidence>
<keyword evidence="1" id="KW-1133">Transmembrane helix</keyword>
<evidence type="ECO:0000256" key="1">
    <source>
        <dbReference type="SAM" id="Phobius"/>
    </source>
</evidence>
<sequence length="253" mass="28417">MHIQDFHCSLSISIFPLAWSSIWALYENLSANGRQGSWTPLGSFFDEILPFAGQLGINIAVASTSLIITTVGLIGWEKIFRYLETPMQLQMLTLHKLAGTLPSLKKARILANEIAHIGITLKSKQHPMDKSTTILLWVECKGVKFEYWKRNIVPSGSKVKTAYSQLHWHTTQSFSTSAGIKDPLNVIIPLPDVSRNHSTRLELRVSGGMCFDGAFQMRYADLQLYPAETWDVAVSEQMYLMTKAHAREAYSAL</sequence>
<reference evidence="2 3" key="1">
    <citation type="submission" date="2019-03" db="EMBL/GenBank/DDBJ databases">
        <title>Sequencing 23 genomes of Wallemia ichthyophaga.</title>
        <authorList>
            <person name="Gostincar C."/>
        </authorList>
    </citation>
    <scope>NUCLEOTIDE SEQUENCE [LARGE SCALE GENOMIC DNA]</scope>
    <source>
        <strain evidence="2 3">EXF-6200</strain>
    </source>
</reference>
<keyword evidence="1" id="KW-0812">Transmembrane</keyword>
<dbReference type="Proteomes" id="UP000310689">
    <property type="component" value="Unassembled WGS sequence"/>
</dbReference>
<name>A0A4T0J3E8_WALIC</name>
<gene>
    <name evidence="2" type="ORF">E3P86_02233</name>
</gene>
<comment type="caution">
    <text evidence="2">The sequence shown here is derived from an EMBL/GenBank/DDBJ whole genome shotgun (WGS) entry which is preliminary data.</text>
</comment>
<keyword evidence="1" id="KW-0472">Membrane</keyword>
<proteinExistence type="predicted"/>
<dbReference type="EMBL" id="SPOI01000106">
    <property type="protein sequence ID" value="TIB37200.1"/>
    <property type="molecule type" value="Genomic_DNA"/>
</dbReference>
<protein>
    <submittedName>
        <fullName evidence="2">Uncharacterized protein</fullName>
    </submittedName>
</protein>
<feature type="transmembrane region" description="Helical" evidence="1">
    <location>
        <begin position="48"/>
        <end position="74"/>
    </location>
</feature>